<accession>A0A1B8HDC4</accession>
<evidence type="ECO:0000313" key="2">
    <source>
        <dbReference type="Proteomes" id="UP000092377"/>
    </source>
</evidence>
<protein>
    <submittedName>
        <fullName evidence="1">Uncharacterized protein</fullName>
    </submittedName>
</protein>
<reference evidence="2" key="1">
    <citation type="submission" date="2016-06" db="EMBL/GenBank/DDBJ databases">
        <authorList>
            <person name="Butler K."/>
        </authorList>
    </citation>
    <scope>NUCLEOTIDE SEQUENCE [LARGE SCALE GENOMIC DNA]</scope>
    <source>
        <strain evidence="2">GCSL-Mp20</strain>
    </source>
</reference>
<comment type="caution">
    <text evidence="1">The sequence shown here is derived from an EMBL/GenBank/DDBJ whole genome shotgun (WGS) entry which is preliminary data.</text>
</comment>
<keyword evidence="2" id="KW-1185">Reference proteome</keyword>
<organism evidence="1 2">
    <name type="scientific">Morganella psychrotolerans</name>
    <dbReference type="NCBI Taxonomy" id="368603"/>
    <lineage>
        <taxon>Bacteria</taxon>
        <taxon>Pseudomonadati</taxon>
        <taxon>Pseudomonadota</taxon>
        <taxon>Gammaproteobacteria</taxon>
        <taxon>Enterobacterales</taxon>
        <taxon>Morganellaceae</taxon>
        <taxon>Morganella</taxon>
    </lineage>
</organism>
<evidence type="ECO:0000313" key="1">
    <source>
        <dbReference type="EMBL" id="OBU07090.1"/>
    </source>
</evidence>
<dbReference type="AlphaFoldDB" id="A0A1B8HDC4"/>
<dbReference type="Proteomes" id="UP000092377">
    <property type="component" value="Unassembled WGS sequence"/>
</dbReference>
<proteinExistence type="predicted"/>
<name>A0A1B8HDC4_9GAMM</name>
<sequence>MHQELSITYANSCGSRTTLQREQEVHFDKTSNVRVRTGSAEAVIALVDSYRDVITEDTVKHMDASDIADMLRKAGKDMDVIAALAGKEAA</sequence>
<gene>
    <name evidence="1" type="ORF">AYY18_19600</name>
</gene>
<dbReference type="EMBL" id="LZEY01000024">
    <property type="protein sequence ID" value="OBU07090.1"/>
    <property type="molecule type" value="Genomic_DNA"/>
</dbReference>
<dbReference type="OrthoDB" id="6468110at2"/>
<dbReference type="RefSeq" id="WP_067403196.1">
    <property type="nucleotide sequence ID" value="NZ_LZEY01000024.1"/>
</dbReference>